<sequence length="118" mass="13252">MYNNKTFRSITNTSNGEVSGDTLFHYHQEDQIVWAEYSGGSIVKGFLIATLRVDNGLDMRYQHVNTQGELMTGHCQSTPEQLPDGRIRLHERWQWTSGDHSSGESIVDEVPGSPSKAI</sequence>
<name>A0A327NJW3_9BACT</name>
<dbReference type="OrthoDB" id="5684515at2"/>
<feature type="region of interest" description="Disordered" evidence="1">
    <location>
        <begin position="96"/>
        <end position="118"/>
    </location>
</feature>
<organism evidence="2 3">
    <name type="scientific">Spirosoma telluris</name>
    <dbReference type="NCBI Taxonomy" id="2183553"/>
    <lineage>
        <taxon>Bacteria</taxon>
        <taxon>Pseudomonadati</taxon>
        <taxon>Bacteroidota</taxon>
        <taxon>Cytophagia</taxon>
        <taxon>Cytophagales</taxon>
        <taxon>Cytophagaceae</taxon>
        <taxon>Spirosoma</taxon>
    </lineage>
</organism>
<protein>
    <submittedName>
        <fullName evidence="2">N-acetylglutamate synthase</fullName>
    </submittedName>
</protein>
<dbReference type="InterPro" id="IPR058595">
    <property type="entry name" value="Avidin-like"/>
</dbReference>
<dbReference type="EMBL" id="QLII01000001">
    <property type="protein sequence ID" value="RAI74336.1"/>
    <property type="molecule type" value="Genomic_DNA"/>
</dbReference>
<evidence type="ECO:0000313" key="2">
    <source>
        <dbReference type="EMBL" id="RAI74336.1"/>
    </source>
</evidence>
<reference evidence="2 3" key="1">
    <citation type="submission" date="2018-06" db="EMBL/GenBank/DDBJ databases">
        <title>Spirosoma sp. HMF3257 Genome sequencing and assembly.</title>
        <authorList>
            <person name="Kang H."/>
            <person name="Cha I."/>
            <person name="Kim H."/>
            <person name="Kang J."/>
            <person name="Joh K."/>
        </authorList>
    </citation>
    <scope>NUCLEOTIDE SEQUENCE [LARGE SCALE GENOMIC DNA]</scope>
    <source>
        <strain evidence="2 3">HMF3257</strain>
    </source>
</reference>
<gene>
    <name evidence="2" type="ORF">HMF3257_08520</name>
</gene>
<proteinExistence type="predicted"/>
<dbReference type="RefSeq" id="WP_111341437.1">
    <property type="nucleotide sequence ID" value="NZ_QLII01000001.1"/>
</dbReference>
<evidence type="ECO:0000256" key="1">
    <source>
        <dbReference type="SAM" id="MobiDB-lite"/>
    </source>
</evidence>
<keyword evidence="3" id="KW-1185">Reference proteome</keyword>
<comment type="caution">
    <text evidence="2">The sequence shown here is derived from an EMBL/GenBank/DDBJ whole genome shotgun (WGS) entry which is preliminary data.</text>
</comment>
<accession>A0A327NJW3</accession>
<dbReference type="AlphaFoldDB" id="A0A327NJW3"/>
<dbReference type="Pfam" id="PF26421">
    <property type="entry name" value="Avidin_like"/>
    <property type="match status" value="1"/>
</dbReference>
<evidence type="ECO:0000313" key="3">
    <source>
        <dbReference type="Proteomes" id="UP000249016"/>
    </source>
</evidence>
<dbReference type="Proteomes" id="UP000249016">
    <property type="component" value="Unassembled WGS sequence"/>
</dbReference>